<dbReference type="Gene3D" id="2.60.40.1120">
    <property type="entry name" value="Carboxypeptidase-like, regulatory domain"/>
    <property type="match status" value="1"/>
</dbReference>
<keyword evidence="2" id="KW-0732">Signal</keyword>
<dbReference type="Pfam" id="PF13715">
    <property type="entry name" value="CarbopepD_reg_2"/>
    <property type="match status" value="1"/>
</dbReference>
<dbReference type="EMBL" id="QRYC01000006">
    <property type="protein sequence ID" value="RGU57227.1"/>
    <property type="molecule type" value="Genomic_DNA"/>
</dbReference>
<reference evidence="4 5" key="1">
    <citation type="submission" date="2018-08" db="EMBL/GenBank/DDBJ databases">
        <title>A genome reference for cultivated species of the human gut microbiota.</title>
        <authorList>
            <person name="Zou Y."/>
            <person name="Xue W."/>
            <person name="Luo G."/>
        </authorList>
    </citation>
    <scope>NUCLEOTIDE SEQUENCE [LARGE SCALE GENOMIC DNA]</scope>
    <source>
        <strain evidence="4 5">AF16-14</strain>
    </source>
</reference>
<keyword evidence="1" id="KW-0998">Cell outer membrane</keyword>
<evidence type="ECO:0000259" key="3">
    <source>
        <dbReference type="Pfam" id="PF07715"/>
    </source>
</evidence>
<dbReference type="InterPro" id="IPR012910">
    <property type="entry name" value="Plug_dom"/>
</dbReference>
<dbReference type="InterPro" id="IPR008969">
    <property type="entry name" value="CarboxyPept-like_regulatory"/>
</dbReference>
<dbReference type="InterPro" id="IPR039426">
    <property type="entry name" value="TonB-dep_rcpt-like"/>
</dbReference>
<evidence type="ECO:0000256" key="2">
    <source>
        <dbReference type="SAM" id="SignalP"/>
    </source>
</evidence>
<dbReference type="NCBIfam" id="TIGR04057">
    <property type="entry name" value="SusC_RagA_signa"/>
    <property type="match status" value="1"/>
</dbReference>
<evidence type="ECO:0000256" key="1">
    <source>
        <dbReference type="PROSITE-ProRule" id="PRU01360"/>
    </source>
</evidence>
<dbReference type="InterPro" id="IPR023997">
    <property type="entry name" value="TonB-dep_OMP_SusC/RagA_CS"/>
</dbReference>
<accession>A0A412TTN5</accession>
<dbReference type="SUPFAM" id="SSF49464">
    <property type="entry name" value="Carboxypeptidase regulatory domain-like"/>
    <property type="match status" value="1"/>
</dbReference>
<dbReference type="Proteomes" id="UP000284243">
    <property type="component" value="Unassembled WGS sequence"/>
</dbReference>
<keyword evidence="1" id="KW-0472">Membrane</keyword>
<feature type="signal peptide" evidence="2">
    <location>
        <begin position="1"/>
        <end position="24"/>
    </location>
</feature>
<dbReference type="GO" id="GO:0009279">
    <property type="term" value="C:cell outer membrane"/>
    <property type="evidence" value="ECO:0007669"/>
    <property type="project" value="UniProtKB-SubCell"/>
</dbReference>
<name>A0A412TTN5_9BACT</name>
<keyword evidence="4" id="KW-0675">Receptor</keyword>
<feature type="domain" description="TonB-dependent receptor plug" evidence="3">
    <location>
        <begin position="117"/>
        <end position="222"/>
    </location>
</feature>
<proteinExistence type="inferred from homology"/>
<dbReference type="Pfam" id="PF07715">
    <property type="entry name" value="Plug"/>
    <property type="match status" value="1"/>
</dbReference>
<feature type="chain" id="PRO_5019388497" evidence="2">
    <location>
        <begin position="25"/>
        <end position="1032"/>
    </location>
</feature>
<organism evidence="4 5">
    <name type="scientific">Odoribacter splanchnicus</name>
    <dbReference type="NCBI Taxonomy" id="28118"/>
    <lineage>
        <taxon>Bacteria</taxon>
        <taxon>Pseudomonadati</taxon>
        <taxon>Bacteroidota</taxon>
        <taxon>Bacteroidia</taxon>
        <taxon>Bacteroidales</taxon>
        <taxon>Odoribacteraceae</taxon>
        <taxon>Odoribacter</taxon>
    </lineage>
</organism>
<dbReference type="RefSeq" id="WP_087394653.1">
    <property type="nucleotide sequence ID" value="NZ_JADNGC010000017.1"/>
</dbReference>
<comment type="caution">
    <text evidence="4">The sequence shown here is derived from an EMBL/GenBank/DDBJ whole genome shotgun (WGS) entry which is preliminary data.</text>
</comment>
<sequence>MNCLKKIMLSVSLLLMAVSLFAQKDITVSGTVRDEKGETLVGVNVVVKNQPGFGVVTDLDGKYVIKTQSNEVLIFSFVGYDKQEVAVSGREKIDIVMKVTSEALEEVTVVGAGVQRKASVVGAITTVDVKTMKMPTANLSNALAGNVAGIIAMQQSGEPGENGSTFWIRGKSTFGANDGALVLVDGIERDFNEINAEDIESFSVLKDASATAIYGQRGANGVLLITTKKGQEGKVKINFKAEYGNQRPTRMPEYVDAVNYSQLANEARLTRNMEPLYSNEELDIIRYGLDPDLYPNVDWQDEVLKNTTNNYRAMLSISGGGPTARYYLSGAYYNEDGMYKTDNLNRYKTNANYKRYNFRSNVDVNITKTTILELGVGGWIVDQNKPGSSSDDIWGSLSRLTALTVPIKYSTGQWATYGTGNTMNPYVLLTQTGYKTKWENKVETNLGLRQDLNFITEGLKFYGRFSYDAYNYHEISRLRQPELYKAEPNRDNHGDLVLRRVAEATSMEQSTVSNGNRRYYGEINLSYDRLFGEKHRVGALFFFYAQSKSDAFNSENSTENVFKAVPYRNAAFSGRATYAYDERYFAEFNFGYTGSENFEKNKRFGFFPAVAFGWMVSNEKFVKDHVGWLNQLKLRYSFGEVGNDKMSDDKRFPYITTLQNDGNYHFGNLGVTNKGGIRIATLGTSGLTWEVARKHNFGIDLTVADDFTFVIDIFRDKREKIFMKRGNIPYTAGYDVADTNIQPWANVGKMLNKGVDGTLKYSHQFGDFFLTVRGNLTYSKTEVLDYDEAANALYYQMTKGYRLGQRRGLVAIGFFKDQADIDHSPRQDFGETLMPGDIKYKDVNGDGIIDTKDKVPIGYTETPGLTYGFGLNLQWKGFDLGVLLQGSGNNSFFINGSGVYPFVDGDYGNILKQVANESDRWISRDISGSASTERQNAVFPRLSYDGNANNYQESTFWLRNARYLRLKNVEFGYTLPNKLTRKWLMENVRFYFIGNNLAIWDKFKWWDPELNSSDGAKYPLQKNLTVGVTVNF</sequence>
<dbReference type="FunFam" id="2.170.130.10:FF:000003">
    <property type="entry name" value="SusC/RagA family TonB-linked outer membrane protein"/>
    <property type="match status" value="1"/>
</dbReference>
<keyword evidence="1" id="KW-1134">Transmembrane beta strand</keyword>
<dbReference type="SUPFAM" id="SSF56935">
    <property type="entry name" value="Porins"/>
    <property type="match status" value="1"/>
</dbReference>
<comment type="similarity">
    <text evidence="1">Belongs to the TonB-dependent receptor family.</text>
</comment>
<dbReference type="NCBIfam" id="TIGR04056">
    <property type="entry name" value="OMP_RagA_SusC"/>
    <property type="match status" value="1"/>
</dbReference>
<comment type="subcellular location">
    <subcellularLocation>
        <location evidence="1">Cell outer membrane</location>
        <topology evidence="1">Multi-pass membrane protein</topology>
    </subcellularLocation>
</comment>
<dbReference type="InterPro" id="IPR037066">
    <property type="entry name" value="Plug_dom_sf"/>
</dbReference>
<gene>
    <name evidence="4" type="ORF">DWW57_06640</name>
</gene>
<dbReference type="PROSITE" id="PS52016">
    <property type="entry name" value="TONB_DEPENDENT_REC_3"/>
    <property type="match status" value="1"/>
</dbReference>
<evidence type="ECO:0000313" key="5">
    <source>
        <dbReference type="Proteomes" id="UP000284243"/>
    </source>
</evidence>
<keyword evidence="1" id="KW-0812">Transmembrane</keyword>
<keyword evidence="1" id="KW-0813">Transport</keyword>
<evidence type="ECO:0000313" key="4">
    <source>
        <dbReference type="EMBL" id="RGU57227.1"/>
    </source>
</evidence>
<protein>
    <submittedName>
        <fullName evidence="4">TonB-dependent receptor</fullName>
    </submittedName>
</protein>
<dbReference type="Gene3D" id="2.170.130.10">
    <property type="entry name" value="TonB-dependent receptor, plug domain"/>
    <property type="match status" value="1"/>
</dbReference>
<dbReference type="InterPro" id="IPR023996">
    <property type="entry name" value="TonB-dep_OMP_SusC/RagA"/>
</dbReference>
<dbReference type="AlphaFoldDB" id="A0A412TTN5"/>